<dbReference type="Gene3D" id="1.10.238.10">
    <property type="entry name" value="EF-hand"/>
    <property type="match status" value="1"/>
</dbReference>
<sequence>AYAGPSPWSAAHRPAGAPARARRVRRRPRRHPGPPLARHLAPCGGATARHARGRSGSIRAAEPAAHTRGALAYAAHASGDAAPGRCRGARPSALSLVRGAIAAAAAKRASRGRRPVAVAAFAAAAWPRRTRPGLAGQVPLRAGRARWVQLAAARSDAAAGMGTEPMGLHFFSDANFRPLRDQFVGSVVDTGFELREDFLEDLGVVEDRAAGGTPVYMHKMQLLLDSLDACRPGEVLVISDVDIQFLGEVLPYVRRGIAGRDACFQREFHQIGVNIGFMALRRTDASLAFWRRVREEVDRTGGHDQRIVNNFLYADPCGEDSSTLRWARFPPEIWASSQAFDGGAPPAGAVLHHANWVARPQSTYHQLGAAASNPVAKLEQLRQVRRLLAEGGAAGLRGLAAELAADPAMAVYFSRTFGDLRSGPDWLALPQGHPSRPGRSRRAATRKVCARQEVAAQIHDEMTHATAEYDIGKSTEEIWSVPHFVGGHKDIRPLLDYAYHATYKSYRVQVQDDIIEKLCTDQNCQSDLLPWVVFTAGAMGAGKGYVVRWLDKMGYLPLKDFVVVDPDQIRQMLPEWERYVKHDPASAGAKTQKEAGHIAEILGYKALRHRYRVIFDGSLRDAKWYMRFFEKIREQFPGIRIMILHILSDKDEVIRRAEQRGKTTGRVVPTETLLASMEEVPESVRALAPYCDFCCRVLNREGQQPQLMREPDAPLPPRTVDVNWDTIKSLWENPDKNGDGELCRNEVSELLQRGQVSARAIESIDIDGDGAISKEEFRAAECAALRNSKTEWK</sequence>
<evidence type="ECO:0000256" key="3">
    <source>
        <dbReference type="ARBA" id="ARBA00022840"/>
    </source>
</evidence>
<evidence type="ECO:0000256" key="2">
    <source>
        <dbReference type="ARBA" id="ARBA00022837"/>
    </source>
</evidence>
<dbReference type="InterPro" id="IPR018247">
    <property type="entry name" value="EF_Hand_1_Ca_BS"/>
</dbReference>
<keyword evidence="3" id="KW-0067">ATP-binding</keyword>
<protein>
    <recommendedName>
        <fullName evidence="5">EF-hand domain-containing protein</fullName>
    </recommendedName>
</protein>
<dbReference type="Proteomes" id="UP001189429">
    <property type="component" value="Unassembled WGS sequence"/>
</dbReference>
<feature type="region of interest" description="Disordered" evidence="4">
    <location>
        <begin position="1"/>
        <end position="57"/>
    </location>
</feature>
<dbReference type="SUPFAM" id="SSF52540">
    <property type="entry name" value="P-loop containing nucleoside triphosphate hydrolases"/>
    <property type="match status" value="1"/>
</dbReference>
<dbReference type="SUPFAM" id="SSF47473">
    <property type="entry name" value="EF-hand"/>
    <property type="match status" value="1"/>
</dbReference>
<evidence type="ECO:0000313" key="7">
    <source>
        <dbReference type="Proteomes" id="UP001189429"/>
    </source>
</evidence>
<keyword evidence="7" id="KW-1185">Reference proteome</keyword>
<dbReference type="InterPro" id="IPR005069">
    <property type="entry name" value="Nucl-diP-sugar_transferase"/>
</dbReference>
<dbReference type="Gene3D" id="3.40.50.300">
    <property type="entry name" value="P-loop containing nucleotide triphosphate hydrolases"/>
    <property type="match status" value="1"/>
</dbReference>
<proteinExistence type="predicted"/>
<evidence type="ECO:0000313" key="6">
    <source>
        <dbReference type="EMBL" id="CAK0879500.1"/>
    </source>
</evidence>
<organism evidence="6 7">
    <name type="scientific">Prorocentrum cordatum</name>
    <dbReference type="NCBI Taxonomy" id="2364126"/>
    <lineage>
        <taxon>Eukaryota</taxon>
        <taxon>Sar</taxon>
        <taxon>Alveolata</taxon>
        <taxon>Dinophyceae</taxon>
        <taxon>Prorocentrales</taxon>
        <taxon>Prorocentraceae</taxon>
        <taxon>Prorocentrum</taxon>
    </lineage>
</organism>
<gene>
    <name evidence="6" type="ORF">PCOR1329_LOCUS62911</name>
</gene>
<dbReference type="Pfam" id="PF03407">
    <property type="entry name" value="Nucleotid_trans"/>
    <property type="match status" value="1"/>
</dbReference>
<evidence type="ECO:0000259" key="5">
    <source>
        <dbReference type="PROSITE" id="PS50222"/>
    </source>
</evidence>
<feature type="domain" description="EF-hand" evidence="5">
    <location>
        <begin position="752"/>
        <end position="787"/>
    </location>
</feature>
<dbReference type="InterPro" id="IPR011992">
    <property type="entry name" value="EF-hand-dom_pair"/>
</dbReference>
<dbReference type="EMBL" id="CAUYUJ010017963">
    <property type="protein sequence ID" value="CAK0879500.1"/>
    <property type="molecule type" value="Genomic_DNA"/>
</dbReference>
<dbReference type="InterPro" id="IPR010488">
    <property type="entry name" value="Zeta_toxin_domain"/>
</dbReference>
<keyword evidence="2" id="KW-0106">Calcium</keyword>
<feature type="compositionally biased region" description="Basic residues" evidence="4">
    <location>
        <begin position="20"/>
        <end position="32"/>
    </location>
</feature>
<dbReference type="InterPro" id="IPR027417">
    <property type="entry name" value="P-loop_NTPase"/>
</dbReference>
<dbReference type="PROSITE" id="PS50222">
    <property type="entry name" value="EF_HAND_2"/>
    <property type="match status" value="1"/>
</dbReference>
<keyword evidence="1" id="KW-0547">Nucleotide-binding</keyword>
<feature type="compositionally biased region" description="Low complexity" evidence="4">
    <location>
        <begin position="10"/>
        <end position="19"/>
    </location>
</feature>
<dbReference type="PROSITE" id="PS00018">
    <property type="entry name" value="EF_HAND_1"/>
    <property type="match status" value="1"/>
</dbReference>
<dbReference type="CDD" id="cd00051">
    <property type="entry name" value="EFh"/>
    <property type="match status" value="1"/>
</dbReference>
<comment type="caution">
    <text evidence="6">The sequence shown here is derived from an EMBL/GenBank/DDBJ whole genome shotgun (WGS) entry which is preliminary data.</text>
</comment>
<dbReference type="Pfam" id="PF06414">
    <property type="entry name" value="Zeta_toxin"/>
    <property type="match status" value="1"/>
</dbReference>
<evidence type="ECO:0000256" key="4">
    <source>
        <dbReference type="SAM" id="MobiDB-lite"/>
    </source>
</evidence>
<reference evidence="6" key="1">
    <citation type="submission" date="2023-10" db="EMBL/GenBank/DDBJ databases">
        <authorList>
            <person name="Chen Y."/>
            <person name="Shah S."/>
            <person name="Dougan E. K."/>
            <person name="Thang M."/>
            <person name="Chan C."/>
        </authorList>
    </citation>
    <scope>NUCLEOTIDE SEQUENCE [LARGE SCALE GENOMIC DNA]</scope>
</reference>
<name>A0ABN9W0J4_9DINO</name>
<feature type="non-terminal residue" evidence="6">
    <location>
        <position position="1"/>
    </location>
</feature>
<dbReference type="InterPro" id="IPR002048">
    <property type="entry name" value="EF_hand_dom"/>
</dbReference>
<accession>A0ABN9W0J4</accession>
<dbReference type="Pfam" id="PF13202">
    <property type="entry name" value="EF-hand_5"/>
    <property type="match status" value="1"/>
</dbReference>
<dbReference type="SMART" id="SM00054">
    <property type="entry name" value="EFh"/>
    <property type="match status" value="2"/>
</dbReference>
<evidence type="ECO:0000256" key="1">
    <source>
        <dbReference type="ARBA" id="ARBA00022741"/>
    </source>
</evidence>